<evidence type="ECO:0000313" key="2">
    <source>
        <dbReference type="Proteomes" id="UP000000759"/>
    </source>
</evidence>
<dbReference type="GeneID" id="7200365"/>
<dbReference type="GO" id="GO:0016757">
    <property type="term" value="F:glycosyltransferase activity"/>
    <property type="evidence" value="ECO:0007669"/>
    <property type="project" value="InterPro"/>
</dbReference>
<name>B7FY60_PHATC</name>
<dbReference type="PANTHER" id="PTHR11183">
    <property type="entry name" value="GLYCOGENIN SUBFAMILY MEMBER"/>
    <property type="match status" value="1"/>
</dbReference>
<dbReference type="OrthoDB" id="202844at2759"/>
<dbReference type="Pfam" id="PF01501">
    <property type="entry name" value="Glyco_transf_8"/>
    <property type="match status" value="1"/>
</dbReference>
<dbReference type="HOGENOM" id="CLU_788640_0_0_1"/>
<dbReference type="PaxDb" id="2850-Phatr35314"/>
<dbReference type="EMBL" id="CM000610">
    <property type="protein sequence ID" value="EEC48669.1"/>
    <property type="molecule type" value="Genomic_DNA"/>
</dbReference>
<organism evidence="1 2">
    <name type="scientific">Phaeodactylum tricornutum (strain CCAP 1055/1)</name>
    <dbReference type="NCBI Taxonomy" id="556484"/>
    <lineage>
        <taxon>Eukaryota</taxon>
        <taxon>Sar</taxon>
        <taxon>Stramenopiles</taxon>
        <taxon>Ochrophyta</taxon>
        <taxon>Bacillariophyta</taxon>
        <taxon>Bacillariophyceae</taxon>
        <taxon>Bacillariophycidae</taxon>
        <taxon>Naviculales</taxon>
        <taxon>Phaeodactylaceae</taxon>
        <taxon>Phaeodactylum</taxon>
    </lineage>
</organism>
<dbReference type="KEGG" id="pti:PHATRDRAFT_35314"/>
<accession>B7FY60</accession>
<protein>
    <recommendedName>
        <fullName evidence="3">Glycosyltransferase</fullName>
    </recommendedName>
</protein>
<dbReference type="InterPro" id="IPR050587">
    <property type="entry name" value="GNT1/Glycosyltrans_8"/>
</dbReference>
<reference evidence="2" key="2">
    <citation type="submission" date="2008-08" db="EMBL/GenBank/DDBJ databases">
        <authorList>
            <consortium name="Diatom Consortium"/>
            <person name="Grigoriev I."/>
            <person name="Grimwood J."/>
            <person name="Kuo A."/>
            <person name="Otillar R.P."/>
            <person name="Salamov A."/>
            <person name="Detter J.C."/>
            <person name="Lindquist E."/>
            <person name="Shapiro H."/>
            <person name="Lucas S."/>
            <person name="Glavina del Rio T."/>
            <person name="Pitluck S."/>
            <person name="Rokhsar D."/>
            <person name="Bowler C."/>
        </authorList>
    </citation>
    <scope>GENOME REANNOTATION</scope>
    <source>
        <strain evidence="2">CCAP 1055/1</strain>
    </source>
</reference>
<dbReference type="Gene3D" id="3.90.550.10">
    <property type="entry name" value="Spore Coat Polysaccharide Biosynthesis Protein SpsA, Chain A"/>
    <property type="match status" value="1"/>
</dbReference>
<evidence type="ECO:0000313" key="1">
    <source>
        <dbReference type="EMBL" id="EEC48669.1"/>
    </source>
</evidence>
<dbReference type="SUPFAM" id="SSF53448">
    <property type="entry name" value="Nucleotide-diphospho-sugar transferases"/>
    <property type="match status" value="1"/>
</dbReference>
<dbReference type="AlphaFoldDB" id="B7FY60"/>
<dbReference type="STRING" id="556484.B7FY60"/>
<gene>
    <name evidence="1" type="ORF">PHATRDRAFT_35314</name>
</gene>
<proteinExistence type="predicted"/>
<dbReference type="InterPro" id="IPR029044">
    <property type="entry name" value="Nucleotide-diphossugar_trans"/>
</dbReference>
<dbReference type="InParanoid" id="B7FY60"/>
<evidence type="ECO:0008006" key="3">
    <source>
        <dbReference type="Google" id="ProtNLM"/>
    </source>
</evidence>
<reference evidence="1 2" key="1">
    <citation type="journal article" date="2008" name="Nature">
        <title>The Phaeodactylum genome reveals the evolutionary history of diatom genomes.</title>
        <authorList>
            <person name="Bowler C."/>
            <person name="Allen A.E."/>
            <person name="Badger J.H."/>
            <person name="Grimwood J."/>
            <person name="Jabbari K."/>
            <person name="Kuo A."/>
            <person name="Maheswari U."/>
            <person name="Martens C."/>
            <person name="Maumus F."/>
            <person name="Otillar R.P."/>
            <person name="Rayko E."/>
            <person name="Salamov A."/>
            <person name="Vandepoele K."/>
            <person name="Beszteri B."/>
            <person name="Gruber A."/>
            <person name="Heijde M."/>
            <person name="Katinka M."/>
            <person name="Mock T."/>
            <person name="Valentin K."/>
            <person name="Verret F."/>
            <person name="Berges J.A."/>
            <person name="Brownlee C."/>
            <person name="Cadoret J.P."/>
            <person name="Chiovitti A."/>
            <person name="Choi C.J."/>
            <person name="Coesel S."/>
            <person name="De Martino A."/>
            <person name="Detter J.C."/>
            <person name="Durkin C."/>
            <person name="Falciatore A."/>
            <person name="Fournet J."/>
            <person name="Haruta M."/>
            <person name="Huysman M.J."/>
            <person name="Jenkins B.D."/>
            <person name="Jiroutova K."/>
            <person name="Jorgensen R.E."/>
            <person name="Joubert Y."/>
            <person name="Kaplan A."/>
            <person name="Kroger N."/>
            <person name="Kroth P.G."/>
            <person name="La Roche J."/>
            <person name="Lindquist E."/>
            <person name="Lommer M."/>
            <person name="Martin-Jezequel V."/>
            <person name="Lopez P.J."/>
            <person name="Lucas S."/>
            <person name="Mangogna M."/>
            <person name="McGinnis K."/>
            <person name="Medlin L.K."/>
            <person name="Montsant A."/>
            <person name="Oudot-Le Secq M.P."/>
            <person name="Napoli C."/>
            <person name="Obornik M."/>
            <person name="Parker M.S."/>
            <person name="Petit J.L."/>
            <person name="Porcel B.M."/>
            <person name="Poulsen N."/>
            <person name="Robison M."/>
            <person name="Rychlewski L."/>
            <person name="Rynearson T.A."/>
            <person name="Schmutz J."/>
            <person name="Shapiro H."/>
            <person name="Siaut M."/>
            <person name="Stanley M."/>
            <person name="Sussman M.R."/>
            <person name="Taylor A.R."/>
            <person name="Vardi A."/>
            <person name="von Dassow P."/>
            <person name="Vyverman W."/>
            <person name="Willis A."/>
            <person name="Wyrwicz L.S."/>
            <person name="Rokhsar D.S."/>
            <person name="Weissenbach J."/>
            <person name="Armbrust E.V."/>
            <person name="Green B.R."/>
            <person name="Van de Peer Y."/>
            <person name="Grigoriev I.V."/>
        </authorList>
    </citation>
    <scope>NUCLEOTIDE SEQUENCE [LARGE SCALE GENOMIC DNA]</scope>
    <source>
        <strain evidence="1 2">CCAP 1055/1</strain>
    </source>
</reference>
<keyword evidence="2" id="KW-1185">Reference proteome</keyword>
<dbReference type="Proteomes" id="UP000000759">
    <property type="component" value="Chromosome 7"/>
</dbReference>
<dbReference type="RefSeq" id="XP_002179683.1">
    <property type="nucleotide sequence ID" value="XM_002179647.1"/>
</dbReference>
<dbReference type="InterPro" id="IPR002495">
    <property type="entry name" value="Glyco_trans_8"/>
</dbReference>
<sequence>MIGGCNPDHPGYRGFLYNVLLAADILSEQGSTADRIVFIQMSPSYDGEELPPPEVRLLQRVEVQIRYIPKPISESFYDATLQKFRILTLTKYRRVLFLDADVLPVANLDFFFHLSDAGPESILRPNVVVAGPLEPSNAGLFMLQPGDGEYKELQEVMQKRKQKVKSMPGTTFDSVEGWGHVMAEPDSWRSTKYRGQNWTFQAAHGDQGLLYYWVKYQKKNASLICANHVETWSALPNGTVYLQKRKRDVLWNTSRPIQVFYQECLRWAQRTCIAPYDSFVHFTGRDKPWIHKPPRDISEEHKMKSRKYFWWWRLKKLNDKINIGVDIFNWRPMPKPSLGLFSGLSDTNNREE</sequence>